<keyword evidence="11" id="KW-1185">Reference proteome</keyword>
<dbReference type="Pfam" id="PF04143">
    <property type="entry name" value="Sulf_transp"/>
    <property type="match status" value="2"/>
</dbReference>
<evidence type="ECO:0000313" key="11">
    <source>
        <dbReference type="Proteomes" id="UP000005496"/>
    </source>
</evidence>
<proteinExistence type="inferred from homology"/>
<feature type="transmembrane region" description="Helical" evidence="9">
    <location>
        <begin position="253"/>
        <end position="276"/>
    </location>
</feature>
<keyword evidence="2" id="KW-0813">Transport</keyword>
<evidence type="ECO:0000256" key="4">
    <source>
        <dbReference type="ARBA" id="ARBA00022519"/>
    </source>
</evidence>
<feature type="transmembrane region" description="Helical" evidence="9">
    <location>
        <begin position="362"/>
        <end position="383"/>
    </location>
</feature>
<accession>D6SUD7</accession>
<gene>
    <name evidence="10" type="ORF">Dthio_PD0231</name>
</gene>
<keyword evidence="4" id="KW-0997">Cell inner membrane</keyword>
<dbReference type="InterPro" id="IPR007272">
    <property type="entry name" value="Sulf_transp_TsuA/YedE"/>
</dbReference>
<dbReference type="eggNOG" id="COG2391">
    <property type="taxonomic scope" value="Bacteria"/>
</dbReference>
<organism evidence="10 11">
    <name type="scientific">Desulfonatronospira thiodismutans ASO3-1</name>
    <dbReference type="NCBI Taxonomy" id="555779"/>
    <lineage>
        <taxon>Bacteria</taxon>
        <taxon>Pseudomonadati</taxon>
        <taxon>Thermodesulfobacteriota</taxon>
        <taxon>Desulfovibrionia</taxon>
        <taxon>Desulfovibrionales</taxon>
        <taxon>Desulfonatronovibrionaceae</taxon>
        <taxon>Desulfonatronospira</taxon>
    </lineage>
</organism>
<evidence type="ECO:0000256" key="6">
    <source>
        <dbReference type="ARBA" id="ARBA00022989"/>
    </source>
</evidence>
<feature type="transmembrane region" description="Helical" evidence="9">
    <location>
        <begin position="288"/>
        <end position="310"/>
    </location>
</feature>
<comment type="subcellular location">
    <subcellularLocation>
        <location evidence="1">Cell inner membrane</location>
        <topology evidence="1">Multi-pass membrane protein</topology>
    </subcellularLocation>
</comment>
<evidence type="ECO:0008006" key="12">
    <source>
        <dbReference type="Google" id="ProtNLM"/>
    </source>
</evidence>
<keyword evidence="3" id="KW-1003">Cell membrane</keyword>
<evidence type="ECO:0000313" key="10">
    <source>
        <dbReference type="EMBL" id="EFI32917.1"/>
    </source>
</evidence>
<evidence type="ECO:0000256" key="5">
    <source>
        <dbReference type="ARBA" id="ARBA00022692"/>
    </source>
</evidence>
<dbReference type="RefSeq" id="WP_008871610.1">
    <property type="nucleotide sequence ID" value="NZ_ACJN02000004.1"/>
</dbReference>
<dbReference type="PANTHER" id="PTHR30574:SF1">
    <property type="entry name" value="SULPHUR TRANSPORT DOMAIN-CONTAINING PROTEIN"/>
    <property type="match status" value="1"/>
</dbReference>
<dbReference type="EMBL" id="ACJN02000004">
    <property type="protein sequence ID" value="EFI32917.1"/>
    <property type="molecule type" value="Genomic_DNA"/>
</dbReference>
<feature type="transmembrane region" description="Helical" evidence="9">
    <location>
        <begin position="20"/>
        <end position="38"/>
    </location>
</feature>
<comment type="caution">
    <text evidence="10">The sequence shown here is derived from an EMBL/GenBank/DDBJ whole genome shotgun (WGS) entry which is preliminary data.</text>
</comment>
<keyword evidence="6 9" id="KW-1133">Transmembrane helix</keyword>
<dbReference type="Proteomes" id="UP000005496">
    <property type="component" value="Unassembled WGS sequence"/>
</dbReference>
<keyword evidence="5 9" id="KW-0812">Transmembrane</keyword>
<feature type="transmembrane region" description="Helical" evidence="9">
    <location>
        <begin position="69"/>
        <end position="90"/>
    </location>
</feature>
<feature type="transmembrane region" description="Helical" evidence="9">
    <location>
        <begin position="138"/>
        <end position="158"/>
    </location>
</feature>
<feature type="transmembrane region" description="Helical" evidence="9">
    <location>
        <begin position="322"/>
        <end position="342"/>
    </location>
</feature>
<evidence type="ECO:0000256" key="3">
    <source>
        <dbReference type="ARBA" id="ARBA00022475"/>
    </source>
</evidence>
<feature type="transmembrane region" description="Helical" evidence="9">
    <location>
        <begin position="188"/>
        <end position="210"/>
    </location>
</feature>
<dbReference type="PANTHER" id="PTHR30574">
    <property type="entry name" value="INNER MEMBRANE PROTEIN YEDE"/>
    <property type="match status" value="1"/>
</dbReference>
<evidence type="ECO:0000256" key="9">
    <source>
        <dbReference type="SAM" id="Phobius"/>
    </source>
</evidence>
<dbReference type="AlphaFoldDB" id="D6SUD7"/>
<sequence length="399" mass="43319">MSKLKGSFLPEGFFIRDWSVWTGGVLLALLALGVFVWHDMWGITAGFRNWGDWFFYGVGLYPERPEKVWLHPGSITNAGLLAGAVAAAFLSGRIRLRRSSWYGYVKSLTGGTLMGIGAALAAGCNVGGFYNATAMFSLGGYAMLPGLILGGYLGVRFLRWELYNIATRLRAQCPCKTEGKSDNAPEQVSSLGVLAGWCFVFFLAGLFLYYLFQGHAREAGLLLLGALIGITLQRSRLCFAQAFREPFINGDYAMVKVIAFSLVIYGLGAGLLKLALIQPESAGVQHPFWLGSFSGGVIFGFGMLQAGTCATGTLWRAGEGHVRVMLSMLAFAVFSSLGFFLVQKFEPAGFLGEAFFLPELMGWPLSFLFFLAVPLLWLALAAWNAKTGRMAVFGSPRDG</sequence>
<dbReference type="OrthoDB" id="9794165at2"/>
<evidence type="ECO:0000256" key="1">
    <source>
        <dbReference type="ARBA" id="ARBA00004429"/>
    </source>
</evidence>
<evidence type="ECO:0000256" key="2">
    <source>
        <dbReference type="ARBA" id="ARBA00022448"/>
    </source>
</evidence>
<keyword evidence="7 9" id="KW-0472">Membrane</keyword>
<name>D6SUD7_9BACT</name>
<evidence type="ECO:0000256" key="8">
    <source>
        <dbReference type="ARBA" id="ARBA00035655"/>
    </source>
</evidence>
<feature type="transmembrane region" description="Helical" evidence="9">
    <location>
        <begin position="111"/>
        <end position="132"/>
    </location>
</feature>
<evidence type="ECO:0000256" key="7">
    <source>
        <dbReference type="ARBA" id="ARBA00023136"/>
    </source>
</evidence>
<protein>
    <recommendedName>
        <fullName evidence="12">Sulphur transport domain-containing protein</fullName>
    </recommendedName>
</protein>
<reference evidence="10" key="1">
    <citation type="submission" date="2010-05" db="EMBL/GenBank/DDBJ databases">
        <title>The draft genome of Desulfonatronospira thiodismutans ASO3-1.</title>
        <authorList>
            <consortium name="US DOE Joint Genome Institute (JGI-PGF)"/>
            <person name="Lucas S."/>
            <person name="Copeland A."/>
            <person name="Lapidus A."/>
            <person name="Cheng J.-F."/>
            <person name="Bruce D."/>
            <person name="Goodwin L."/>
            <person name="Pitluck S."/>
            <person name="Chertkov O."/>
            <person name="Brettin T."/>
            <person name="Detter J.C."/>
            <person name="Han C."/>
            <person name="Land M.L."/>
            <person name="Hauser L."/>
            <person name="Kyrpides N."/>
            <person name="Mikhailova N."/>
            <person name="Muyzer G."/>
            <person name="Woyke T."/>
        </authorList>
    </citation>
    <scope>NUCLEOTIDE SEQUENCE [LARGE SCALE GENOMIC DNA]</scope>
    <source>
        <strain evidence="10">ASO3-1</strain>
    </source>
</reference>
<comment type="similarity">
    <text evidence="8">Belongs to the TsuA/YedE (TC 9.B.102) family.</text>
</comment>
<dbReference type="GO" id="GO:0005886">
    <property type="term" value="C:plasma membrane"/>
    <property type="evidence" value="ECO:0007669"/>
    <property type="project" value="UniProtKB-SubCell"/>
</dbReference>